<dbReference type="Gene3D" id="3.30.1870.10">
    <property type="entry name" value="EreA-like, domain 2"/>
    <property type="match status" value="1"/>
</dbReference>
<dbReference type="InterPro" id="IPR052036">
    <property type="entry name" value="Hydrolase/PRTase-associated"/>
</dbReference>
<dbReference type="KEGG" id="sarm:DVA86_02145"/>
<dbReference type="Pfam" id="PF05139">
    <property type="entry name" value="Erythro_esteras"/>
    <property type="match status" value="1"/>
</dbReference>
<dbReference type="PIRSF" id="PIRSF000880">
    <property type="entry name" value="Eryth_est"/>
    <property type="match status" value="1"/>
</dbReference>
<dbReference type="PANTHER" id="PTHR31299">
    <property type="entry name" value="ESTERASE, PUTATIVE (AFU_ORTHOLOGUE AFUA_1G05850)-RELATED"/>
    <property type="match status" value="1"/>
</dbReference>
<dbReference type="GO" id="GO:0046677">
    <property type="term" value="P:response to antibiotic"/>
    <property type="evidence" value="ECO:0007669"/>
    <property type="project" value="InterPro"/>
</dbReference>
<dbReference type="InterPro" id="IPR007815">
    <property type="entry name" value="Emycin_Estase"/>
</dbReference>
<dbReference type="SUPFAM" id="SSF159501">
    <property type="entry name" value="EreA/ChaN-like"/>
    <property type="match status" value="1"/>
</dbReference>
<dbReference type="InterPro" id="IPR016273">
    <property type="entry name" value="Emycin_Estase_proteobac"/>
</dbReference>
<dbReference type="Gene3D" id="3.40.1660.10">
    <property type="entry name" value="EreA-like (biosynthetic domain)"/>
    <property type="match status" value="1"/>
</dbReference>
<dbReference type="EMBL" id="CP031320">
    <property type="protein sequence ID" value="AXK31621.1"/>
    <property type="molecule type" value="Genomic_DNA"/>
</dbReference>
<evidence type="ECO:0000313" key="1">
    <source>
        <dbReference type="EMBL" id="AXK31621.1"/>
    </source>
</evidence>
<dbReference type="Gene3D" id="1.20.1440.30">
    <property type="entry name" value="Biosynthetic Protein domain"/>
    <property type="match status" value="1"/>
</dbReference>
<dbReference type="RefSeq" id="WP_208875265.1">
    <property type="nucleotide sequence ID" value="NZ_CP031320.1"/>
</dbReference>
<protein>
    <submittedName>
        <fullName evidence="1">Erythromycin esterase family protein</fullName>
    </submittedName>
</protein>
<evidence type="ECO:0000313" key="2">
    <source>
        <dbReference type="Proteomes" id="UP000254425"/>
    </source>
</evidence>
<dbReference type="AlphaFoldDB" id="A0A345XJ05"/>
<sequence>MHDWFRAHSSALSGLDPDAPLDDLEPLRDLVGDARVVAVGEGAHFVREFTHARLRVLRFLAERCGFTVLAFEFGFAEAFALDRWLSDDGRDGDEADEAGLAALGGTPYAGVNGELVRRLRRHNRTSGHPLRFVGVDLPTAAGELRPALEPLAGYLREVDPAAVARVDSALAVADGVTGSSGAVAAPRWARLTAAEQDALTASLARLLLRFRALAPLYVERSDQAAYDTALRHLEAAAHTDYMFGAMRDLFAGEGAPGDTSVREAYMAQSLHWHLDRAAPGTRVVLDAHNNHIQKTPVSFGGELIALPMGHYLHRALGDGYRALALTHTADHVPEMHPDPEHEAGFEVVEERLGEPTPGSVEAALAGAGLGGAVTLTSLRQGPPTGLDSIRSQSAEMPTPVGEAFDGVLCSPTVTTSFTESVHGGS</sequence>
<keyword evidence="2" id="KW-1185">Reference proteome</keyword>
<dbReference type="Proteomes" id="UP000254425">
    <property type="component" value="Chromosome"/>
</dbReference>
<dbReference type="CDD" id="cd14728">
    <property type="entry name" value="Ere-like"/>
    <property type="match status" value="1"/>
</dbReference>
<dbReference type="PANTHER" id="PTHR31299:SF0">
    <property type="entry name" value="ESTERASE, PUTATIVE (AFU_ORTHOLOGUE AFUA_1G05850)-RELATED"/>
    <property type="match status" value="1"/>
</dbReference>
<accession>A0A345XJ05</accession>
<name>A0A345XJ05_9ACTN</name>
<proteinExistence type="predicted"/>
<reference evidence="1 2" key="1">
    <citation type="submission" date="2018-07" db="EMBL/GenBank/DDBJ databases">
        <title>Draft genome of the type strain Streptomyces armeniacus ATCC 15676.</title>
        <authorList>
            <person name="Labana P."/>
            <person name="Gosse J.T."/>
            <person name="Boddy C.N."/>
        </authorList>
    </citation>
    <scope>NUCLEOTIDE SEQUENCE [LARGE SCALE GENOMIC DNA]</scope>
    <source>
        <strain evidence="1 2">ATCC 15676</strain>
    </source>
</reference>
<organism evidence="1 2">
    <name type="scientific">Streptomyces armeniacus</name>
    <dbReference type="NCBI Taxonomy" id="83291"/>
    <lineage>
        <taxon>Bacteria</taxon>
        <taxon>Bacillati</taxon>
        <taxon>Actinomycetota</taxon>
        <taxon>Actinomycetes</taxon>
        <taxon>Kitasatosporales</taxon>
        <taxon>Streptomycetaceae</taxon>
        <taxon>Streptomyces</taxon>
    </lineage>
</organism>
<gene>
    <name evidence="1" type="ORF">DVA86_02145</name>
</gene>